<name>A0A158GW75_9BURK</name>
<dbReference type="Proteomes" id="UP000054683">
    <property type="component" value="Unassembled WGS sequence"/>
</dbReference>
<organism evidence="2 3">
    <name type="scientific">Caballeronia udeis</name>
    <dbReference type="NCBI Taxonomy" id="1232866"/>
    <lineage>
        <taxon>Bacteria</taxon>
        <taxon>Pseudomonadati</taxon>
        <taxon>Pseudomonadota</taxon>
        <taxon>Betaproteobacteria</taxon>
        <taxon>Burkholderiales</taxon>
        <taxon>Burkholderiaceae</taxon>
        <taxon>Caballeronia</taxon>
    </lineage>
</organism>
<keyword evidence="4" id="KW-1185">Reference proteome</keyword>
<gene>
    <name evidence="1" type="ORF">ABH943_008262</name>
    <name evidence="2" type="ORF">AWB69_03457</name>
</gene>
<evidence type="ECO:0000313" key="4">
    <source>
        <dbReference type="Proteomes" id="UP001620514"/>
    </source>
</evidence>
<protein>
    <submittedName>
        <fullName evidence="2">Uncharacterized protein</fullName>
    </submittedName>
</protein>
<evidence type="ECO:0000313" key="2">
    <source>
        <dbReference type="EMBL" id="SAL36292.1"/>
    </source>
</evidence>
<sequence length="72" mass="7702">MPVPVARSQQALQPPVFTEPGFAINQQTHRPGANWAKLCLRLIRSNCGVSQAAVVCAAAVLGMSCELSFHLL</sequence>
<accession>A0A158GW75</accession>
<proteinExistence type="predicted"/>
<reference evidence="1 4" key="3">
    <citation type="submission" date="2024-11" db="EMBL/GenBank/DDBJ databases">
        <title>Using genomics to understand microbial adaptation to soil warming.</title>
        <authorList>
            <person name="Deangelis K.M. PhD."/>
        </authorList>
    </citation>
    <scope>NUCLEOTIDE SEQUENCE [LARGE SCALE GENOMIC DNA]</scope>
    <source>
        <strain evidence="1 4">GAS97</strain>
    </source>
</reference>
<reference evidence="2 3" key="1">
    <citation type="submission" date="2016-01" db="EMBL/GenBank/DDBJ databases">
        <authorList>
            <person name="Oliw E.H."/>
        </authorList>
    </citation>
    <scope>NUCLEOTIDE SEQUENCE [LARGE SCALE GENOMIC DNA]</scope>
    <source>
        <strain evidence="2">LMG 27134</strain>
    </source>
</reference>
<dbReference type="AlphaFoldDB" id="A0A158GW75"/>
<reference evidence="1 4" key="2">
    <citation type="submission" date="2024-10" db="EMBL/GenBank/DDBJ databases">
        <authorList>
            <person name="Deangelis K."/>
            <person name="Huntemann M."/>
            <person name="Clum A."/>
            <person name="Wang J."/>
            <person name="Palaniappan K."/>
            <person name="Ritter S."/>
            <person name="Chen I.-M."/>
            <person name="Stamatis D."/>
            <person name="Reddy T."/>
            <person name="O'Malley R."/>
            <person name="Daum C."/>
            <person name="Ng V."/>
            <person name="Ivanova N."/>
            <person name="Kyrpides N."/>
            <person name="Woyke T."/>
        </authorList>
    </citation>
    <scope>NUCLEOTIDE SEQUENCE [LARGE SCALE GENOMIC DNA]</scope>
    <source>
        <strain evidence="1 4">GAS97</strain>
    </source>
</reference>
<evidence type="ECO:0000313" key="3">
    <source>
        <dbReference type="Proteomes" id="UP000054683"/>
    </source>
</evidence>
<dbReference type="EMBL" id="JBIYDN010000046">
    <property type="protein sequence ID" value="MFK4448218.1"/>
    <property type="molecule type" value="Genomic_DNA"/>
</dbReference>
<dbReference type="Proteomes" id="UP001620514">
    <property type="component" value="Unassembled WGS sequence"/>
</dbReference>
<evidence type="ECO:0000313" key="1">
    <source>
        <dbReference type="EMBL" id="MFK4448218.1"/>
    </source>
</evidence>
<dbReference type="EMBL" id="FCOK02000021">
    <property type="protein sequence ID" value="SAL36292.1"/>
    <property type="molecule type" value="Genomic_DNA"/>
</dbReference>